<dbReference type="InterPro" id="IPR036457">
    <property type="entry name" value="PPM-type-like_dom_sf"/>
</dbReference>
<keyword evidence="3" id="KW-1185">Reference proteome</keyword>
<proteinExistence type="predicted"/>
<evidence type="ECO:0000259" key="1">
    <source>
        <dbReference type="Pfam" id="PF00481"/>
    </source>
</evidence>
<reference evidence="2" key="1">
    <citation type="journal article" date="2017" name="Nature">
        <title>The sunflower genome provides insights into oil metabolism, flowering and Asterid evolution.</title>
        <authorList>
            <person name="Badouin H."/>
            <person name="Gouzy J."/>
            <person name="Grassa C.J."/>
            <person name="Murat F."/>
            <person name="Staton S.E."/>
            <person name="Cottret L."/>
            <person name="Lelandais-Briere C."/>
            <person name="Owens G.L."/>
            <person name="Carrere S."/>
            <person name="Mayjonade B."/>
            <person name="Legrand L."/>
            <person name="Gill N."/>
            <person name="Kane N.C."/>
            <person name="Bowers J.E."/>
            <person name="Hubner S."/>
            <person name="Bellec A."/>
            <person name="Berard A."/>
            <person name="Berges H."/>
            <person name="Blanchet N."/>
            <person name="Boniface M.C."/>
            <person name="Brunel D."/>
            <person name="Catrice O."/>
            <person name="Chaidir N."/>
            <person name="Claudel C."/>
            <person name="Donnadieu C."/>
            <person name="Faraut T."/>
            <person name="Fievet G."/>
            <person name="Helmstetter N."/>
            <person name="King M."/>
            <person name="Knapp S.J."/>
            <person name="Lai Z."/>
            <person name="Le Paslier M.C."/>
            <person name="Lippi Y."/>
            <person name="Lorenzon L."/>
            <person name="Mandel J.R."/>
            <person name="Marage G."/>
            <person name="Marchand G."/>
            <person name="Marquand E."/>
            <person name="Bret-Mestries E."/>
            <person name="Morien E."/>
            <person name="Nambeesan S."/>
            <person name="Nguyen T."/>
            <person name="Pegot-Espagnet P."/>
            <person name="Pouilly N."/>
            <person name="Raftis F."/>
            <person name="Sallet E."/>
            <person name="Schiex T."/>
            <person name="Thomas J."/>
            <person name="Vandecasteele C."/>
            <person name="Vares D."/>
            <person name="Vear F."/>
            <person name="Vautrin S."/>
            <person name="Crespi M."/>
            <person name="Mangin B."/>
            <person name="Burke J.M."/>
            <person name="Salse J."/>
            <person name="Munos S."/>
            <person name="Vincourt P."/>
            <person name="Rieseberg L.H."/>
            <person name="Langlade N.B."/>
        </authorList>
    </citation>
    <scope>NUCLEOTIDE SEQUENCE</scope>
    <source>
        <tissue evidence="2">Leaves</tissue>
    </source>
</reference>
<evidence type="ECO:0000313" key="2">
    <source>
        <dbReference type="EMBL" id="KAF5782714.1"/>
    </source>
</evidence>
<gene>
    <name evidence="2" type="ORF">HanXRQr2_Chr11g0499231</name>
</gene>
<sequence length="150" mass="16384">MASETYELHLSMGIMVQKLVDMASGMLLHTSFLLDTTFCFLSNISKGMLPNRGGYGYNMLHIGRIEFTLSNIFIEDFHLEIPKESLLNVIHDIDAAFCKVGGKASTYNFNSGSTALVILVADSHILAANIGDSKAFLCSNMFQSPPKAKG</sequence>
<reference evidence="2" key="2">
    <citation type="submission" date="2020-06" db="EMBL/GenBank/DDBJ databases">
        <title>Helianthus annuus Genome sequencing and assembly Release 2.</title>
        <authorList>
            <person name="Gouzy J."/>
            <person name="Langlade N."/>
            <person name="Munos S."/>
        </authorList>
    </citation>
    <scope>NUCLEOTIDE SEQUENCE</scope>
    <source>
        <tissue evidence="2">Leaves</tissue>
    </source>
</reference>
<dbReference type="InterPro" id="IPR001932">
    <property type="entry name" value="PPM-type_phosphatase-like_dom"/>
</dbReference>
<dbReference type="Pfam" id="PF00481">
    <property type="entry name" value="PP2C"/>
    <property type="match status" value="1"/>
</dbReference>
<dbReference type="SUPFAM" id="SSF81606">
    <property type="entry name" value="PP2C-like"/>
    <property type="match status" value="1"/>
</dbReference>
<comment type="caution">
    <text evidence="2">The sequence shown here is derived from an EMBL/GenBank/DDBJ whole genome shotgun (WGS) entry which is preliminary data.</text>
</comment>
<dbReference type="Gramene" id="mRNA:HanXRQr2_Chr11g0499231">
    <property type="protein sequence ID" value="mRNA:HanXRQr2_Chr11g0499231"/>
    <property type="gene ID" value="HanXRQr2_Chr11g0499231"/>
</dbReference>
<protein>
    <submittedName>
        <fullName evidence="2">PPM-type phosphatase domain, protein phosphatase 2C family</fullName>
    </submittedName>
</protein>
<organism evidence="2 3">
    <name type="scientific">Helianthus annuus</name>
    <name type="common">Common sunflower</name>
    <dbReference type="NCBI Taxonomy" id="4232"/>
    <lineage>
        <taxon>Eukaryota</taxon>
        <taxon>Viridiplantae</taxon>
        <taxon>Streptophyta</taxon>
        <taxon>Embryophyta</taxon>
        <taxon>Tracheophyta</taxon>
        <taxon>Spermatophyta</taxon>
        <taxon>Magnoliopsida</taxon>
        <taxon>eudicotyledons</taxon>
        <taxon>Gunneridae</taxon>
        <taxon>Pentapetalae</taxon>
        <taxon>asterids</taxon>
        <taxon>campanulids</taxon>
        <taxon>Asterales</taxon>
        <taxon>Asteraceae</taxon>
        <taxon>Asteroideae</taxon>
        <taxon>Heliantheae alliance</taxon>
        <taxon>Heliantheae</taxon>
        <taxon>Helianthus</taxon>
    </lineage>
</organism>
<dbReference type="EMBL" id="MNCJ02000326">
    <property type="protein sequence ID" value="KAF5782714.1"/>
    <property type="molecule type" value="Genomic_DNA"/>
</dbReference>
<dbReference type="Gene3D" id="3.60.40.10">
    <property type="entry name" value="PPM-type phosphatase domain"/>
    <property type="match status" value="1"/>
</dbReference>
<name>A0A9K3HQU7_HELAN</name>
<evidence type="ECO:0000313" key="3">
    <source>
        <dbReference type="Proteomes" id="UP000215914"/>
    </source>
</evidence>
<accession>A0A9K3HQU7</accession>
<feature type="domain" description="PPM-type phosphatase" evidence="1">
    <location>
        <begin position="107"/>
        <end position="140"/>
    </location>
</feature>
<dbReference type="AlphaFoldDB" id="A0A9K3HQU7"/>
<dbReference type="Proteomes" id="UP000215914">
    <property type="component" value="Unassembled WGS sequence"/>
</dbReference>